<sequence length="289" mass="32806">MKIAICAKHDLAGNLALNILVRALAPHHQIHVILSDYVLKAERETPSAATLLTYERDFPLETFYPFLEQHVPVGSGALCLTPAGLSSMFQLPVHHWGRARSREVIDAMQRLAPDLILSCRYDYIFPEEILEIPPLGAYGMHPGRLPQIQGLCAPFWAMLQEHDRSGCTLFQIDKGIDSGPVVEIGWTPVNYSRSLLWNFVHTYFAGVATFLRHLPTLIQGDHLQTHPQDPSARRYYSYPTEADFRRFREKGNAIVTSEDYQEMLSWYLPGGMQDPLMSEIKRLCPLTDC</sequence>
<evidence type="ECO:0000259" key="1">
    <source>
        <dbReference type="Pfam" id="PF00551"/>
    </source>
</evidence>
<dbReference type="RefSeq" id="WP_069858286.1">
    <property type="nucleotide sequence ID" value="NZ_BDFE01000015.1"/>
</dbReference>
<dbReference type="PANTHER" id="PTHR11138:SF5">
    <property type="entry name" value="METHIONYL-TRNA FORMYLTRANSFERASE, MITOCHONDRIAL"/>
    <property type="match status" value="1"/>
</dbReference>
<dbReference type="InterPro" id="IPR002376">
    <property type="entry name" value="Formyl_transf_N"/>
</dbReference>
<organism evidence="2 3">
    <name type="scientific">Desulfoplanes formicivorans</name>
    <dbReference type="NCBI Taxonomy" id="1592317"/>
    <lineage>
        <taxon>Bacteria</taxon>
        <taxon>Pseudomonadati</taxon>
        <taxon>Thermodesulfobacteriota</taxon>
        <taxon>Desulfovibrionia</taxon>
        <taxon>Desulfovibrionales</taxon>
        <taxon>Desulfoplanaceae</taxon>
        <taxon>Desulfoplanes</taxon>
    </lineage>
</organism>
<dbReference type="STRING" id="1592317.DPF_1332"/>
<evidence type="ECO:0000313" key="3">
    <source>
        <dbReference type="Proteomes" id="UP000095200"/>
    </source>
</evidence>
<protein>
    <recommendedName>
        <fullName evidence="1">Formyl transferase N-terminal domain-containing protein</fullName>
    </recommendedName>
</protein>
<reference evidence="3" key="1">
    <citation type="submission" date="2016-06" db="EMBL/GenBank/DDBJ databases">
        <title>Draft genome sequence of Desulfoplanes formicivorans strain Pf12B.</title>
        <authorList>
            <person name="Watanabe M."/>
            <person name="Kojima H."/>
            <person name="Fukui M."/>
        </authorList>
    </citation>
    <scope>NUCLEOTIDE SEQUENCE [LARGE SCALE GENOMIC DNA]</scope>
    <source>
        <strain evidence="3">Pf12B</strain>
    </source>
</reference>
<keyword evidence="3" id="KW-1185">Reference proteome</keyword>
<proteinExistence type="predicted"/>
<dbReference type="GO" id="GO:0004479">
    <property type="term" value="F:methionyl-tRNA formyltransferase activity"/>
    <property type="evidence" value="ECO:0007669"/>
    <property type="project" value="TreeGrafter"/>
</dbReference>
<comment type="caution">
    <text evidence="2">The sequence shown here is derived from an EMBL/GenBank/DDBJ whole genome shotgun (WGS) entry which is preliminary data.</text>
</comment>
<dbReference type="GO" id="GO:0005829">
    <property type="term" value="C:cytosol"/>
    <property type="evidence" value="ECO:0007669"/>
    <property type="project" value="TreeGrafter"/>
</dbReference>
<accession>A0A194AH13</accession>
<dbReference type="EMBL" id="BDFE01000015">
    <property type="protein sequence ID" value="GAU08618.1"/>
    <property type="molecule type" value="Genomic_DNA"/>
</dbReference>
<dbReference type="Pfam" id="PF00551">
    <property type="entry name" value="Formyl_trans_N"/>
    <property type="match status" value="1"/>
</dbReference>
<dbReference type="PANTHER" id="PTHR11138">
    <property type="entry name" value="METHIONYL-TRNA FORMYLTRANSFERASE"/>
    <property type="match status" value="1"/>
</dbReference>
<evidence type="ECO:0000313" key="2">
    <source>
        <dbReference type="EMBL" id="GAU08618.1"/>
    </source>
</evidence>
<gene>
    <name evidence="2" type="ORF">DPF_1332</name>
</gene>
<feature type="domain" description="Formyl transferase N-terminal" evidence="1">
    <location>
        <begin position="98"/>
        <end position="182"/>
    </location>
</feature>
<dbReference type="OrthoDB" id="5405975at2"/>
<name>A0A194AH13_9BACT</name>
<dbReference type="Proteomes" id="UP000095200">
    <property type="component" value="Unassembled WGS sequence"/>
</dbReference>
<dbReference type="AlphaFoldDB" id="A0A194AH13"/>
<dbReference type="Gene3D" id="3.40.50.12230">
    <property type="match status" value="1"/>
</dbReference>
<dbReference type="InterPro" id="IPR036477">
    <property type="entry name" value="Formyl_transf_N_sf"/>
</dbReference>
<dbReference type="SUPFAM" id="SSF53328">
    <property type="entry name" value="Formyltransferase"/>
    <property type="match status" value="1"/>
</dbReference>